<feature type="transmembrane region" description="Helical" evidence="2">
    <location>
        <begin position="223"/>
        <end position="244"/>
    </location>
</feature>
<dbReference type="EMBL" id="WHPC01000034">
    <property type="protein sequence ID" value="MPV37396.1"/>
    <property type="molecule type" value="Genomic_DNA"/>
</dbReference>
<dbReference type="RefSeq" id="WP_152193643.1">
    <property type="nucleotide sequence ID" value="NZ_VUKD01000001.1"/>
</dbReference>
<protein>
    <submittedName>
        <fullName evidence="3">Uncharacterized protein</fullName>
    </submittedName>
</protein>
<proteinExistence type="predicted"/>
<keyword evidence="2" id="KW-1133">Transmembrane helix</keyword>
<organism evidence="3 4">
    <name type="scientific">Georgenia subflava</name>
    <dbReference type="NCBI Taxonomy" id="1622177"/>
    <lineage>
        <taxon>Bacteria</taxon>
        <taxon>Bacillati</taxon>
        <taxon>Actinomycetota</taxon>
        <taxon>Actinomycetes</taxon>
        <taxon>Micrococcales</taxon>
        <taxon>Bogoriellaceae</taxon>
        <taxon>Georgenia</taxon>
    </lineage>
</organism>
<feature type="transmembrane region" description="Helical" evidence="2">
    <location>
        <begin position="155"/>
        <end position="174"/>
    </location>
</feature>
<reference evidence="3 4" key="1">
    <citation type="submission" date="2019-10" db="EMBL/GenBank/DDBJ databases">
        <title>Georgenia wutianyii sp. nov. and Georgenia yuyongxinii sp. nov. isolated from plateau pika (Ochotona curzoniae) in the Qinghai-Tibet plateau of China.</title>
        <authorList>
            <person name="Tian Z."/>
        </authorList>
    </citation>
    <scope>NUCLEOTIDE SEQUENCE [LARGE SCALE GENOMIC DNA]</scope>
    <source>
        <strain evidence="3 4">JCM 19765</strain>
    </source>
</reference>
<dbReference type="OrthoDB" id="3256579at2"/>
<feature type="transmembrane region" description="Helical" evidence="2">
    <location>
        <begin position="194"/>
        <end position="216"/>
    </location>
</feature>
<sequence>MSTPSPDHRAESETPGSEPTGPASAGRIDHDATTGDATAGQAAPARADVSPGSDAPARTDAESETETTAVRRRGFLGLHGDDAAAAPSTGVADAPSTGAAETRRLSPSRGSSAVTPDRAGDDAALRERWRDQPEPTTDVLLDGATQAAPRSRAGAHVLALVLSILLVPIAWYLVADAGARLTLGEDSPWETGDLNPAALIELVAALVVVAAVLLLARWSSVGAIVTGVVVLLAGLAFVVVPGLTREVLEPALEWLRGFNDLGGNVAHHLTADGPAGRIALYGLALILVGVVSHGARRLGRSEERSREARARREERAGRHGTPRA</sequence>
<evidence type="ECO:0000256" key="1">
    <source>
        <dbReference type="SAM" id="MobiDB-lite"/>
    </source>
</evidence>
<name>A0A6N7EMM5_9MICO</name>
<evidence type="ECO:0000313" key="3">
    <source>
        <dbReference type="EMBL" id="MPV37396.1"/>
    </source>
</evidence>
<dbReference type="AlphaFoldDB" id="A0A6N7EMM5"/>
<feature type="region of interest" description="Disordered" evidence="1">
    <location>
        <begin position="301"/>
        <end position="324"/>
    </location>
</feature>
<dbReference type="Proteomes" id="UP000437709">
    <property type="component" value="Unassembled WGS sequence"/>
</dbReference>
<evidence type="ECO:0000256" key="2">
    <source>
        <dbReference type="SAM" id="Phobius"/>
    </source>
</evidence>
<feature type="compositionally biased region" description="Basic and acidic residues" evidence="1">
    <location>
        <begin position="118"/>
        <end position="133"/>
    </location>
</feature>
<comment type="caution">
    <text evidence="3">The sequence shown here is derived from an EMBL/GenBank/DDBJ whole genome shotgun (WGS) entry which is preliminary data.</text>
</comment>
<feature type="transmembrane region" description="Helical" evidence="2">
    <location>
        <begin position="278"/>
        <end position="295"/>
    </location>
</feature>
<evidence type="ECO:0000313" key="4">
    <source>
        <dbReference type="Proteomes" id="UP000437709"/>
    </source>
</evidence>
<feature type="compositionally biased region" description="Basic and acidic residues" evidence="1">
    <location>
        <begin position="301"/>
        <end position="317"/>
    </location>
</feature>
<accession>A0A6N7EMM5</accession>
<gene>
    <name evidence="3" type="ORF">GB881_10125</name>
</gene>
<feature type="region of interest" description="Disordered" evidence="1">
    <location>
        <begin position="1"/>
        <end position="139"/>
    </location>
</feature>
<feature type="compositionally biased region" description="Basic and acidic residues" evidence="1">
    <location>
        <begin position="1"/>
        <end position="12"/>
    </location>
</feature>
<keyword evidence="4" id="KW-1185">Reference proteome</keyword>
<feature type="compositionally biased region" description="Low complexity" evidence="1">
    <location>
        <begin position="34"/>
        <end position="48"/>
    </location>
</feature>
<keyword evidence="2" id="KW-0812">Transmembrane</keyword>
<keyword evidence="2" id="KW-0472">Membrane</keyword>